<dbReference type="Pfam" id="PF00589">
    <property type="entry name" value="Phage_integrase"/>
    <property type="match status" value="1"/>
</dbReference>
<dbReference type="GO" id="GO:0006310">
    <property type="term" value="P:DNA recombination"/>
    <property type="evidence" value="ECO:0007669"/>
    <property type="project" value="UniProtKB-KW"/>
</dbReference>
<dbReference type="PROSITE" id="PS51900">
    <property type="entry name" value="CB"/>
    <property type="match status" value="1"/>
</dbReference>
<dbReference type="PANTHER" id="PTHR34605">
    <property type="entry name" value="PHAGE_INTEGRASE DOMAIN-CONTAINING PROTEIN"/>
    <property type="match status" value="1"/>
</dbReference>
<dbReference type="SUPFAM" id="SSF47823">
    <property type="entry name" value="lambda integrase-like, N-terminal domain"/>
    <property type="match status" value="1"/>
</dbReference>
<dbReference type="GO" id="GO:0015074">
    <property type="term" value="P:DNA integration"/>
    <property type="evidence" value="ECO:0007669"/>
    <property type="project" value="UniProtKB-KW"/>
</dbReference>
<dbReference type="AlphaFoldDB" id="A0A328ADB5"/>
<comment type="caution">
    <text evidence="8">The sequence shown here is derived from an EMBL/GenBank/DDBJ whole genome shotgun (WGS) entry which is preliminary data.</text>
</comment>
<dbReference type="InterPro" id="IPR013762">
    <property type="entry name" value="Integrase-like_cat_sf"/>
</dbReference>
<sequence length="341" mass="38103">MDGGWMARHFGDDPWPPWALALARMQGAYAPNTILAYARCFERFERWCAGAGFSPLPAEADAVAGFVSHLFPSCARNTVVQYLRSIRAVHRLAGEPDVSYSLPVQLAFRRGRREHGRPAQQAYGLTAAMRDQLVATWANDLHGMRNRALLRLAYDGLLRRSELIRLEVEDFEPLPDGTGKILVRRAKNDPFGQRYAAYLSRETTAAVQAWLKAAKIERGPLLRAIWRGRPLPGHADPRLVNQVLALAVRRAKIPPDIARRLNAHSFRIGAAQDLAAAGRSLIEIMRAGRWRHLSTVAHYVQCAPVNVWADQGEGTGGGVEEKRLWRSAEQWNPREGPRTDG</sequence>
<dbReference type="InterPro" id="IPR010998">
    <property type="entry name" value="Integrase_recombinase_N"/>
</dbReference>
<dbReference type="InterPro" id="IPR011010">
    <property type="entry name" value="DNA_brk_join_enz"/>
</dbReference>
<dbReference type="OrthoDB" id="5513193at2"/>
<name>A0A328ADB5_9CAUL</name>
<dbReference type="Gene3D" id="1.10.150.130">
    <property type="match status" value="1"/>
</dbReference>
<dbReference type="EMBL" id="QFYR01000002">
    <property type="protein sequence ID" value="RAK52630.1"/>
    <property type="molecule type" value="Genomic_DNA"/>
</dbReference>
<keyword evidence="1" id="KW-0229">DNA integration</keyword>
<evidence type="ECO:0000259" key="7">
    <source>
        <dbReference type="PROSITE" id="PS51900"/>
    </source>
</evidence>
<keyword evidence="9" id="KW-1185">Reference proteome</keyword>
<dbReference type="PANTHER" id="PTHR34605:SF4">
    <property type="entry name" value="DNA ADENINE METHYLTRANSFERASE"/>
    <property type="match status" value="1"/>
</dbReference>
<dbReference type="InterPro" id="IPR044068">
    <property type="entry name" value="CB"/>
</dbReference>
<evidence type="ECO:0000313" key="8">
    <source>
        <dbReference type="EMBL" id="RAK52630.1"/>
    </source>
</evidence>
<evidence type="ECO:0000259" key="6">
    <source>
        <dbReference type="PROSITE" id="PS51898"/>
    </source>
</evidence>
<keyword evidence="2 4" id="KW-0238">DNA-binding</keyword>
<dbReference type="GO" id="GO:0003677">
    <property type="term" value="F:DNA binding"/>
    <property type="evidence" value="ECO:0007669"/>
    <property type="project" value="UniProtKB-UniRule"/>
</dbReference>
<dbReference type="InterPro" id="IPR002104">
    <property type="entry name" value="Integrase_catalytic"/>
</dbReference>
<evidence type="ECO:0000256" key="2">
    <source>
        <dbReference type="ARBA" id="ARBA00023125"/>
    </source>
</evidence>
<accession>A0A328ADB5</accession>
<evidence type="ECO:0000256" key="3">
    <source>
        <dbReference type="ARBA" id="ARBA00023172"/>
    </source>
</evidence>
<dbReference type="PROSITE" id="PS51898">
    <property type="entry name" value="TYR_RECOMBINASE"/>
    <property type="match status" value="1"/>
</dbReference>
<feature type="region of interest" description="Disordered" evidence="5">
    <location>
        <begin position="311"/>
        <end position="341"/>
    </location>
</feature>
<dbReference type="Proteomes" id="UP000249725">
    <property type="component" value="Unassembled WGS sequence"/>
</dbReference>
<evidence type="ECO:0000256" key="1">
    <source>
        <dbReference type="ARBA" id="ARBA00022908"/>
    </source>
</evidence>
<keyword evidence="3" id="KW-0233">DNA recombination</keyword>
<evidence type="ECO:0000256" key="5">
    <source>
        <dbReference type="SAM" id="MobiDB-lite"/>
    </source>
</evidence>
<proteinExistence type="predicted"/>
<evidence type="ECO:0008006" key="10">
    <source>
        <dbReference type="Google" id="ProtNLM"/>
    </source>
</evidence>
<reference evidence="9" key="1">
    <citation type="submission" date="2018-05" db="EMBL/GenBank/DDBJ databases">
        <authorList>
            <person name="Li X."/>
        </authorList>
    </citation>
    <scope>NUCLEOTIDE SEQUENCE [LARGE SCALE GENOMIC DNA]</scope>
    <source>
        <strain evidence="9">YIM 73061</strain>
    </source>
</reference>
<dbReference type="Gene3D" id="1.10.443.10">
    <property type="entry name" value="Intergrase catalytic core"/>
    <property type="match status" value="1"/>
</dbReference>
<gene>
    <name evidence="8" type="ORF">DJ018_10525</name>
</gene>
<evidence type="ECO:0000256" key="4">
    <source>
        <dbReference type="PROSITE-ProRule" id="PRU01248"/>
    </source>
</evidence>
<dbReference type="SUPFAM" id="SSF56349">
    <property type="entry name" value="DNA breaking-rejoining enzymes"/>
    <property type="match status" value="1"/>
</dbReference>
<organism evidence="8 9">
    <name type="scientific">Phenylobacterium deserti</name>
    <dbReference type="NCBI Taxonomy" id="1914756"/>
    <lineage>
        <taxon>Bacteria</taxon>
        <taxon>Pseudomonadati</taxon>
        <taxon>Pseudomonadota</taxon>
        <taxon>Alphaproteobacteria</taxon>
        <taxon>Caulobacterales</taxon>
        <taxon>Caulobacteraceae</taxon>
        <taxon>Phenylobacterium</taxon>
    </lineage>
</organism>
<evidence type="ECO:0000313" key="9">
    <source>
        <dbReference type="Proteomes" id="UP000249725"/>
    </source>
</evidence>
<dbReference type="InterPro" id="IPR052925">
    <property type="entry name" value="Phage_Integrase-like_Recomb"/>
</dbReference>
<feature type="domain" description="Core-binding (CB)" evidence="7">
    <location>
        <begin position="16"/>
        <end position="94"/>
    </location>
</feature>
<protein>
    <recommendedName>
        <fullName evidence="10">Integrase</fullName>
    </recommendedName>
</protein>
<feature type="domain" description="Tyr recombinase" evidence="6">
    <location>
        <begin position="120"/>
        <end position="313"/>
    </location>
</feature>